<reference evidence="10" key="1">
    <citation type="journal article" date="2021" name="PeerJ">
        <title>Extensive microbial diversity within the chicken gut microbiome revealed by metagenomics and culture.</title>
        <authorList>
            <person name="Gilroy R."/>
            <person name="Ravi A."/>
            <person name="Getino M."/>
            <person name="Pursley I."/>
            <person name="Horton D.L."/>
            <person name="Alikhan N.F."/>
            <person name="Baker D."/>
            <person name="Gharbi K."/>
            <person name="Hall N."/>
            <person name="Watson M."/>
            <person name="Adriaenssens E.M."/>
            <person name="Foster-Nyarko E."/>
            <person name="Jarju S."/>
            <person name="Secka A."/>
            <person name="Antonio M."/>
            <person name="Oren A."/>
            <person name="Chaudhuri R.R."/>
            <person name="La Ragione R."/>
            <person name="Hildebrand F."/>
            <person name="Pallen M.J."/>
        </authorList>
    </citation>
    <scope>NUCLEOTIDE SEQUENCE</scope>
    <source>
        <strain evidence="10">USASDec5-558</strain>
    </source>
</reference>
<dbReference type="Pfam" id="PF00467">
    <property type="entry name" value="KOW"/>
    <property type="match status" value="1"/>
</dbReference>
<organism evidence="10 11">
    <name type="scientific">Candidatus Anaerobiospirillum pullistercoris</name>
    <dbReference type="NCBI Taxonomy" id="2838452"/>
    <lineage>
        <taxon>Bacteria</taxon>
        <taxon>Pseudomonadati</taxon>
        <taxon>Pseudomonadota</taxon>
        <taxon>Gammaproteobacteria</taxon>
        <taxon>Aeromonadales</taxon>
        <taxon>Succinivibrionaceae</taxon>
        <taxon>Anaerobiospirillum</taxon>
    </lineage>
</organism>
<name>A0A9D1WC59_9GAMM</name>
<dbReference type="AlphaFoldDB" id="A0A9D1WC59"/>
<accession>A0A9D1WC59</accession>
<dbReference type="InterPro" id="IPR014722">
    <property type="entry name" value="Rib_uL2_dom2"/>
</dbReference>
<dbReference type="PANTHER" id="PTHR30265">
    <property type="entry name" value="RHO-INTERACTING TRANSCRIPTION TERMINATION FACTOR NUSG"/>
    <property type="match status" value="1"/>
</dbReference>
<comment type="function">
    <text evidence="5 7">Participates in transcription elongation, termination and antitermination.</text>
</comment>
<dbReference type="InterPro" id="IPR043425">
    <property type="entry name" value="NusG-like"/>
</dbReference>
<gene>
    <name evidence="5 10" type="primary">nusG</name>
    <name evidence="10" type="ORF">H9850_02740</name>
</gene>
<dbReference type="GO" id="GO:0032784">
    <property type="term" value="P:regulation of DNA-templated transcription elongation"/>
    <property type="evidence" value="ECO:0007669"/>
    <property type="project" value="InterPro"/>
</dbReference>
<sequence>MRWYVLQAFSGFEQRVAQALAERIRIQHMEDYFGQILVPKERVKDQDKDGKKRESERKFFPGYVLIEMKMTSDSWQLVKHTERVLNFVGGTPDHPLPISKVEAENILNRLKETADTPRPKTTFEVGEIVRATEGAFKDFSGVVENVDYEKGRLTVSIAIFGRATPVELEFNQVEKEV</sequence>
<feature type="domain" description="KOW" evidence="9">
    <location>
        <begin position="122"/>
        <end position="149"/>
    </location>
</feature>
<evidence type="ECO:0000259" key="8">
    <source>
        <dbReference type="SMART" id="SM00738"/>
    </source>
</evidence>
<dbReference type="SMART" id="SM00738">
    <property type="entry name" value="NGN"/>
    <property type="match status" value="1"/>
</dbReference>
<dbReference type="SUPFAM" id="SSF82679">
    <property type="entry name" value="N-utilization substance G protein NusG, N-terminal domain"/>
    <property type="match status" value="1"/>
</dbReference>
<keyword evidence="4 5" id="KW-0804">Transcription</keyword>
<reference evidence="10" key="2">
    <citation type="submission" date="2021-04" db="EMBL/GenBank/DDBJ databases">
        <authorList>
            <person name="Gilroy R."/>
        </authorList>
    </citation>
    <scope>NUCLEOTIDE SEQUENCE</scope>
    <source>
        <strain evidence="10">USASDec5-558</strain>
    </source>
</reference>
<evidence type="ECO:0000256" key="3">
    <source>
        <dbReference type="ARBA" id="ARBA00023015"/>
    </source>
</evidence>
<dbReference type="SUPFAM" id="SSF50104">
    <property type="entry name" value="Translation proteins SH3-like domain"/>
    <property type="match status" value="1"/>
</dbReference>
<dbReference type="NCBIfam" id="TIGR00922">
    <property type="entry name" value="nusG"/>
    <property type="match status" value="1"/>
</dbReference>
<comment type="similarity">
    <text evidence="5 7">Belongs to the NusG family.</text>
</comment>
<dbReference type="InterPro" id="IPR001062">
    <property type="entry name" value="Transcrpt_antiterm_NusG"/>
</dbReference>
<dbReference type="FunFam" id="2.30.30.30:FF:000002">
    <property type="entry name" value="Transcription termination/antitermination factor NusG"/>
    <property type="match status" value="1"/>
</dbReference>
<dbReference type="PRINTS" id="PR00338">
    <property type="entry name" value="NUSGTNSCPFCT"/>
</dbReference>
<evidence type="ECO:0000256" key="5">
    <source>
        <dbReference type="HAMAP-Rule" id="MF_00948"/>
    </source>
</evidence>
<dbReference type="GO" id="GO:0006353">
    <property type="term" value="P:DNA-templated transcription termination"/>
    <property type="evidence" value="ECO:0007669"/>
    <property type="project" value="UniProtKB-UniRule"/>
</dbReference>
<dbReference type="Proteomes" id="UP000886829">
    <property type="component" value="Unassembled WGS sequence"/>
</dbReference>
<evidence type="ECO:0000313" key="10">
    <source>
        <dbReference type="EMBL" id="HIX56370.1"/>
    </source>
</evidence>
<feature type="domain" description="NusG-like N-terminal" evidence="8">
    <location>
        <begin position="1"/>
        <end position="110"/>
    </location>
</feature>
<dbReference type="InterPro" id="IPR047050">
    <property type="entry name" value="NGN"/>
</dbReference>
<dbReference type="InterPro" id="IPR036735">
    <property type="entry name" value="NGN_dom_sf"/>
</dbReference>
<dbReference type="InterPro" id="IPR005824">
    <property type="entry name" value="KOW"/>
</dbReference>
<protein>
    <recommendedName>
        <fullName evidence="5 6">Transcription termination/antitermination protein NusG</fullName>
    </recommendedName>
</protein>
<dbReference type="HAMAP" id="MF_00948">
    <property type="entry name" value="NusG"/>
    <property type="match status" value="1"/>
</dbReference>
<evidence type="ECO:0000256" key="1">
    <source>
        <dbReference type="ARBA" id="ARBA00022472"/>
    </source>
</evidence>
<evidence type="ECO:0000256" key="7">
    <source>
        <dbReference type="RuleBase" id="RU000538"/>
    </source>
</evidence>
<dbReference type="GO" id="GO:0005829">
    <property type="term" value="C:cytosol"/>
    <property type="evidence" value="ECO:0007669"/>
    <property type="project" value="TreeGrafter"/>
</dbReference>
<dbReference type="CDD" id="cd09891">
    <property type="entry name" value="NGN_Bact_1"/>
    <property type="match status" value="1"/>
</dbReference>
<dbReference type="PROSITE" id="PS01014">
    <property type="entry name" value="NUSG"/>
    <property type="match status" value="1"/>
</dbReference>
<evidence type="ECO:0000256" key="6">
    <source>
        <dbReference type="NCBIfam" id="TIGR00922"/>
    </source>
</evidence>
<dbReference type="CDD" id="cd06091">
    <property type="entry name" value="KOW_NusG"/>
    <property type="match status" value="1"/>
</dbReference>
<keyword evidence="1 5" id="KW-0806">Transcription termination</keyword>
<dbReference type="EMBL" id="DXEV01000050">
    <property type="protein sequence ID" value="HIX56370.1"/>
    <property type="molecule type" value="Genomic_DNA"/>
</dbReference>
<dbReference type="Pfam" id="PF02357">
    <property type="entry name" value="NusG"/>
    <property type="match status" value="1"/>
</dbReference>
<evidence type="ECO:0000259" key="9">
    <source>
        <dbReference type="SMART" id="SM00739"/>
    </source>
</evidence>
<comment type="caution">
    <text evidence="10">The sequence shown here is derived from an EMBL/GenBank/DDBJ whole genome shotgun (WGS) entry which is preliminary data.</text>
</comment>
<dbReference type="GO" id="GO:0031564">
    <property type="term" value="P:transcription antitermination"/>
    <property type="evidence" value="ECO:0007669"/>
    <property type="project" value="UniProtKB-UniRule"/>
</dbReference>
<dbReference type="InterPro" id="IPR008991">
    <property type="entry name" value="Translation_prot_SH3-like_sf"/>
</dbReference>
<evidence type="ECO:0000256" key="2">
    <source>
        <dbReference type="ARBA" id="ARBA00022814"/>
    </source>
</evidence>
<dbReference type="GO" id="GO:0006354">
    <property type="term" value="P:DNA-templated transcription elongation"/>
    <property type="evidence" value="ECO:0007669"/>
    <property type="project" value="UniProtKB-UniRule"/>
</dbReference>
<evidence type="ECO:0000313" key="11">
    <source>
        <dbReference type="Proteomes" id="UP000886829"/>
    </source>
</evidence>
<evidence type="ECO:0000256" key="4">
    <source>
        <dbReference type="ARBA" id="ARBA00023163"/>
    </source>
</evidence>
<dbReference type="InterPro" id="IPR015869">
    <property type="entry name" value="Transcrpt_antiterm_NusG_bac_CS"/>
</dbReference>
<keyword evidence="3 5" id="KW-0805">Transcription regulation</keyword>
<dbReference type="InterPro" id="IPR006645">
    <property type="entry name" value="NGN-like_dom"/>
</dbReference>
<dbReference type="Gene3D" id="2.30.30.30">
    <property type="match status" value="1"/>
</dbReference>
<proteinExistence type="inferred from homology"/>
<dbReference type="SMART" id="SM00739">
    <property type="entry name" value="KOW"/>
    <property type="match status" value="1"/>
</dbReference>
<keyword evidence="2 5" id="KW-0889">Transcription antitermination</keyword>
<dbReference type="Gene3D" id="3.30.70.940">
    <property type="entry name" value="NusG, N-terminal domain"/>
    <property type="match status" value="1"/>
</dbReference>
<dbReference type="PANTHER" id="PTHR30265:SF2">
    <property type="entry name" value="TRANSCRIPTION TERMINATION_ANTITERMINATION PROTEIN NUSG"/>
    <property type="match status" value="1"/>
</dbReference>